<dbReference type="Pfam" id="PF16197">
    <property type="entry name" value="KAsynt_C_assoc"/>
    <property type="match status" value="1"/>
</dbReference>
<reference evidence="6 7" key="1">
    <citation type="submission" date="2018-03" db="EMBL/GenBank/DDBJ databases">
        <title>Genomic Encyclopedia of Archaeal and Bacterial Type Strains, Phase II (KMG-II): from individual species to whole genera.</title>
        <authorList>
            <person name="Goeker M."/>
        </authorList>
    </citation>
    <scope>NUCLEOTIDE SEQUENCE [LARGE SCALE GENOMIC DNA]</scope>
    <source>
        <strain evidence="6 7">DSM 44720</strain>
    </source>
</reference>
<gene>
    <name evidence="6" type="ORF">CLV43_11113</name>
</gene>
<evidence type="ECO:0000259" key="5">
    <source>
        <dbReference type="PROSITE" id="PS52004"/>
    </source>
</evidence>
<evidence type="ECO:0000313" key="6">
    <source>
        <dbReference type="EMBL" id="PRY36641.1"/>
    </source>
</evidence>
<keyword evidence="3 6" id="KW-0808">Transferase</keyword>
<evidence type="ECO:0000256" key="2">
    <source>
        <dbReference type="ARBA" id="ARBA00022553"/>
    </source>
</evidence>
<dbReference type="RefSeq" id="WP_106191999.1">
    <property type="nucleotide sequence ID" value="NZ_PVTF01000011.1"/>
</dbReference>
<dbReference type="InterPro" id="IPR032821">
    <property type="entry name" value="PKS_assoc"/>
</dbReference>
<keyword evidence="1" id="KW-0596">Phosphopantetheine</keyword>
<sequence length="1231" mass="127703">MTDSTRRSRPDDHARDPVAVVGIGCALPGARGPAELWDLLVSGRDSIGDIPAERFDVDRWFDPLPGKPGRIATRRGGFLSGVDRFDAAFFGMGAEEALRLDPQHRLMLETVWEALEDAGLSAERLAGSRTGVYTSSLAADYWDAVRGAGLYDMDAATGTGSWGLPSGRISRLLDLRGPSMGVQATCASALLAVHLACRDIWSGQTDAAVVSGVNLLLAPDLYFSLSESEILSPGGLSRFGDADVDGYVRSEGAVTVVLKPLSAAVRDHDRVYAAVLGSAATNNGAASANQAAPGVAGQCGALRAAYRDAGVAPGDVDVVEAHGAGTPKGDEVELTALDAVLREGRSADRKCELGSVKSNVGHTEAAAGLVGLVKAALAVHHRTIPATLHVERPHPVLDAPGSPLVLTRECRPWPDTGRPAVAGVSSFGLSATNVHVVLGEVRTADRAADPVEVGPCVLPLSARDPKALRDLVGSWACLLDGPVDLPALARGAAARRTHHGHRLAVVGDDPRGVAQDLRAHLDGATPDSVRTGERSGPAPRVVFVFSGQGSQWPGMCRSLLEHDPVFRARMDECDEAVRVETGWSPVDLLSSGAELSGEDVVQPTLWAAQVALAAAWEARGVTPDLVVGHSMGEIAAACVTGALSLRDGAAVVCRRSALVRDLALPGAMVAVQLGEAQARAAAGGAVSVGVVNSAHSTVLAGEPGALERVVAPLRARGVFCREVRVRYASHSPRVDPLREPLLAALRDLEPGRGRVPLVSTVVPGEVAGDGLDADYWWANLREPVRFADAVEHVLRGGGPVLFVEVSTHPLLLHAVEDAVEGTRADVAVVGTLTREADERTSLAAGVAAAYAHGVTPDWRPRPGDAVRGLPGYPWQRESHWVGPTGAGVPLPPSAREAEDDAEVLTADDALDAGAPRSGLSFLAPVITAAAGLVAGADVLLEDVVTDEPPDGDRAVRAVLTPAGAGWVFDVRVRTDGAAGVAGWRGRARGVLRAGNGEPPLPPFSPSLVRRWCAEEVLDDRAAGFTGLWRRDGEAVGALPAAVGASPLACCARALAAALPAGWAVAGRATAARVAEVRVRGDLRTAVWVHARLLDADPRGGAVVGEVVLADAAHRTVAELRGLRLGGTAHRGVERVVVAPPPAVAPADVRRRVRALVARALNVPDDALDADVPLPLLGVDSLRAVGLRGGIAREFGVHLPVRLLLGGRTLADLVADLAEGAVLTPPSAAPAW</sequence>
<dbReference type="PROSITE" id="PS50075">
    <property type="entry name" value="CARRIER"/>
    <property type="match status" value="1"/>
</dbReference>
<dbReference type="Gene3D" id="3.40.366.10">
    <property type="entry name" value="Malonyl-Coenzyme A Acyl Carrier Protein, domain 2"/>
    <property type="match status" value="1"/>
</dbReference>
<dbReference type="GO" id="GO:0006633">
    <property type="term" value="P:fatty acid biosynthetic process"/>
    <property type="evidence" value="ECO:0007669"/>
    <property type="project" value="TreeGrafter"/>
</dbReference>
<dbReference type="InterPro" id="IPR014030">
    <property type="entry name" value="Ketoacyl_synth_N"/>
</dbReference>
<dbReference type="OrthoDB" id="9778690at2"/>
<dbReference type="AlphaFoldDB" id="A0A2T0ST97"/>
<dbReference type="PROSITE" id="PS52004">
    <property type="entry name" value="KS3_2"/>
    <property type="match status" value="1"/>
</dbReference>
<dbReference type="Pfam" id="PF00109">
    <property type="entry name" value="ketoacyl-synt"/>
    <property type="match status" value="1"/>
</dbReference>
<dbReference type="InterPro" id="IPR050091">
    <property type="entry name" value="PKS_NRPS_Biosynth_Enz"/>
</dbReference>
<dbReference type="InterPro" id="IPR014043">
    <property type="entry name" value="Acyl_transferase_dom"/>
</dbReference>
<evidence type="ECO:0000256" key="1">
    <source>
        <dbReference type="ARBA" id="ARBA00022450"/>
    </source>
</evidence>
<dbReference type="InterPro" id="IPR020841">
    <property type="entry name" value="PKS_Beta-ketoAc_synthase_dom"/>
</dbReference>
<dbReference type="GO" id="GO:0071770">
    <property type="term" value="P:DIM/DIP cell wall layer assembly"/>
    <property type="evidence" value="ECO:0007669"/>
    <property type="project" value="TreeGrafter"/>
</dbReference>
<dbReference type="PANTHER" id="PTHR43775:SF37">
    <property type="entry name" value="SI:DKEY-61P9.11"/>
    <property type="match status" value="1"/>
</dbReference>
<accession>A0A2T0ST97</accession>
<dbReference type="InterPro" id="IPR016039">
    <property type="entry name" value="Thiolase-like"/>
</dbReference>
<protein>
    <submittedName>
        <fullName evidence="6">Acyl transferase domain-containing protein</fullName>
    </submittedName>
</protein>
<dbReference type="SMART" id="SM00823">
    <property type="entry name" value="PKS_PP"/>
    <property type="match status" value="1"/>
</dbReference>
<evidence type="ECO:0000259" key="4">
    <source>
        <dbReference type="PROSITE" id="PS50075"/>
    </source>
</evidence>
<dbReference type="Pfam" id="PF02801">
    <property type="entry name" value="Ketoacyl-synt_C"/>
    <property type="match status" value="1"/>
</dbReference>
<comment type="caution">
    <text evidence="6">The sequence shown here is derived from an EMBL/GenBank/DDBJ whole genome shotgun (WGS) entry which is preliminary data.</text>
</comment>
<dbReference type="InterPro" id="IPR001227">
    <property type="entry name" value="Ac_transferase_dom_sf"/>
</dbReference>
<dbReference type="InterPro" id="IPR016035">
    <property type="entry name" value="Acyl_Trfase/lysoPLipase"/>
</dbReference>
<evidence type="ECO:0000313" key="7">
    <source>
        <dbReference type="Proteomes" id="UP000239494"/>
    </source>
</evidence>
<feature type="domain" description="Carrier" evidence="4">
    <location>
        <begin position="1146"/>
        <end position="1220"/>
    </location>
</feature>
<dbReference type="GO" id="GO:0004312">
    <property type="term" value="F:fatty acid synthase activity"/>
    <property type="evidence" value="ECO:0007669"/>
    <property type="project" value="TreeGrafter"/>
</dbReference>
<dbReference type="PANTHER" id="PTHR43775">
    <property type="entry name" value="FATTY ACID SYNTHASE"/>
    <property type="match status" value="1"/>
</dbReference>
<dbReference type="InterPro" id="IPR036736">
    <property type="entry name" value="ACP-like_sf"/>
</dbReference>
<name>A0A2T0ST97_9PSEU</name>
<dbReference type="Pfam" id="PF00550">
    <property type="entry name" value="PP-binding"/>
    <property type="match status" value="1"/>
</dbReference>
<dbReference type="Proteomes" id="UP000239494">
    <property type="component" value="Unassembled WGS sequence"/>
</dbReference>
<keyword evidence="7" id="KW-1185">Reference proteome</keyword>
<dbReference type="SUPFAM" id="SSF52151">
    <property type="entry name" value="FabD/lysophospholipase-like"/>
    <property type="match status" value="1"/>
</dbReference>
<feature type="domain" description="Ketosynthase family 3 (KS3)" evidence="5">
    <location>
        <begin position="15"/>
        <end position="440"/>
    </location>
</feature>
<dbReference type="SUPFAM" id="SSF47336">
    <property type="entry name" value="ACP-like"/>
    <property type="match status" value="1"/>
</dbReference>
<keyword evidence="2" id="KW-0597">Phosphoprotein</keyword>
<dbReference type="Gene3D" id="3.40.47.10">
    <property type="match status" value="1"/>
</dbReference>
<dbReference type="SUPFAM" id="SSF53901">
    <property type="entry name" value="Thiolase-like"/>
    <property type="match status" value="1"/>
</dbReference>
<dbReference type="InterPro" id="IPR020806">
    <property type="entry name" value="PKS_PP-bd"/>
</dbReference>
<dbReference type="SMART" id="SM00827">
    <property type="entry name" value="PKS_AT"/>
    <property type="match status" value="1"/>
</dbReference>
<dbReference type="InterPro" id="IPR006162">
    <property type="entry name" value="Ppantetheine_attach_site"/>
</dbReference>
<dbReference type="GO" id="GO:0005737">
    <property type="term" value="C:cytoplasm"/>
    <property type="evidence" value="ECO:0007669"/>
    <property type="project" value="TreeGrafter"/>
</dbReference>
<organism evidence="6 7">
    <name type="scientific">Umezawaea tangerina</name>
    <dbReference type="NCBI Taxonomy" id="84725"/>
    <lineage>
        <taxon>Bacteria</taxon>
        <taxon>Bacillati</taxon>
        <taxon>Actinomycetota</taxon>
        <taxon>Actinomycetes</taxon>
        <taxon>Pseudonocardiales</taxon>
        <taxon>Pseudonocardiaceae</taxon>
        <taxon>Umezawaea</taxon>
    </lineage>
</organism>
<dbReference type="SMART" id="SM00825">
    <property type="entry name" value="PKS_KS"/>
    <property type="match status" value="1"/>
</dbReference>
<dbReference type="PROSITE" id="PS00012">
    <property type="entry name" value="PHOSPHOPANTETHEINE"/>
    <property type="match status" value="1"/>
</dbReference>
<dbReference type="Gene3D" id="1.10.1200.10">
    <property type="entry name" value="ACP-like"/>
    <property type="match status" value="1"/>
</dbReference>
<dbReference type="InterPro" id="IPR016036">
    <property type="entry name" value="Malonyl_transacylase_ACP-bd"/>
</dbReference>
<dbReference type="Gene3D" id="3.30.70.3290">
    <property type="match status" value="1"/>
</dbReference>
<dbReference type="GO" id="GO:0005886">
    <property type="term" value="C:plasma membrane"/>
    <property type="evidence" value="ECO:0007669"/>
    <property type="project" value="TreeGrafter"/>
</dbReference>
<dbReference type="SUPFAM" id="SSF55048">
    <property type="entry name" value="Probable ACP-binding domain of malonyl-CoA ACP transacylase"/>
    <property type="match status" value="1"/>
</dbReference>
<proteinExistence type="predicted"/>
<dbReference type="Pfam" id="PF00698">
    <property type="entry name" value="Acyl_transf_1"/>
    <property type="match status" value="1"/>
</dbReference>
<evidence type="ECO:0000256" key="3">
    <source>
        <dbReference type="ARBA" id="ARBA00022679"/>
    </source>
</evidence>
<dbReference type="CDD" id="cd00833">
    <property type="entry name" value="PKS"/>
    <property type="match status" value="1"/>
</dbReference>
<dbReference type="InterPro" id="IPR009081">
    <property type="entry name" value="PP-bd_ACP"/>
</dbReference>
<dbReference type="GO" id="GO:0031177">
    <property type="term" value="F:phosphopantetheine binding"/>
    <property type="evidence" value="ECO:0007669"/>
    <property type="project" value="InterPro"/>
</dbReference>
<dbReference type="InterPro" id="IPR014031">
    <property type="entry name" value="Ketoacyl_synth_C"/>
</dbReference>
<dbReference type="EMBL" id="PVTF01000011">
    <property type="protein sequence ID" value="PRY36641.1"/>
    <property type="molecule type" value="Genomic_DNA"/>
</dbReference>